<organism evidence="1 2">
    <name type="scientific">Akkermansia muciniphila (strain ATCC BAA-835 / DSM 22959 / JCM 33894 / BCRC 81048 / CCUG 64013 / CIP 107961 / Muc)</name>
    <dbReference type="NCBI Taxonomy" id="349741"/>
    <lineage>
        <taxon>Bacteria</taxon>
        <taxon>Pseudomonadati</taxon>
        <taxon>Verrucomicrobiota</taxon>
        <taxon>Verrucomicrobiia</taxon>
        <taxon>Verrucomicrobiales</taxon>
        <taxon>Akkermansiaceae</taxon>
        <taxon>Akkermansia</taxon>
    </lineage>
</organism>
<accession>B2UPT5</accession>
<gene>
    <name evidence="1" type="ordered locus">Amuc_2155</name>
</gene>
<evidence type="ECO:0000313" key="1">
    <source>
        <dbReference type="EMBL" id="ACD05963.1"/>
    </source>
</evidence>
<dbReference type="Proteomes" id="UP000001031">
    <property type="component" value="Chromosome"/>
</dbReference>
<dbReference type="EMBL" id="CP001071">
    <property type="protein sequence ID" value="ACD05963.1"/>
    <property type="molecule type" value="Genomic_DNA"/>
</dbReference>
<dbReference type="STRING" id="349741.Amuc_2155"/>
<proteinExistence type="predicted"/>
<keyword evidence="2" id="KW-1185">Reference proteome</keyword>
<sequence length="228" mass="26705">MSKYIIIPIIFTSTIVYGDNQKFNEYAIFCEKMIVTLQSCTDEKSTFSHSSEFPIILYTVLNENPLKDFFKSQKGALYHIMLLAEIERLNHHKWFNLSSMKNHVNQIKSKNTLCNGIEDPSSAVSAKEKIINYVNNLNDNKSDVLYLISYLLDIYKINDLELFMKIMSISDCELLKKIDMIEKKIGSLQINHLERTTIKHLIKEIQNKYKIHENIYNELRKKLNSNID</sequence>
<dbReference type="RefSeq" id="WP_012421177.1">
    <property type="nucleotide sequence ID" value="NC_010655.1"/>
</dbReference>
<dbReference type="PaxDb" id="349741-Amuc_2155"/>
<evidence type="ECO:0000313" key="2">
    <source>
        <dbReference type="Proteomes" id="UP000001031"/>
    </source>
</evidence>
<name>B2UPT5_AKKM8</name>
<protein>
    <submittedName>
        <fullName evidence="1">Uncharacterized protein</fullName>
    </submittedName>
</protein>
<dbReference type="HOGENOM" id="CLU_1212728_0_0_0"/>
<dbReference type="OrthoDB" id="9999114at2"/>
<dbReference type="KEGG" id="amu:Amuc_2155"/>
<dbReference type="AlphaFoldDB" id="B2UPT5"/>
<reference evidence="2" key="1">
    <citation type="journal article" date="2011" name="PLoS ONE">
        <title>The genome of Akkermansia muciniphila, a dedicated intestinal mucin degrader, and its use in exploring intestinal metagenomes.</title>
        <authorList>
            <person name="van Passel M.W."/>
            <person name="Kant R."/>
            <person name="Zoetendal E.G."/>
            <person name="Plugge C.M."/>
            <person name="Derrien M."/>
            <person name="Malfatti S.A."/>
            <person name="Chain P.S."/>
            <person name="Woyke T."/>
            <person name="Palva A."/>
            <person name="de Vos W.M."/>
            <person name="Smidt H."/>
        </authorList>
    </citation>
    <scope>NUCLEOTIDE SEQUENCE [LARGE SCALE GENOMIC DNA]</scope>
    <source>
        <strain evidence="2">ATCC BAA-835 / DSM 22959 / JCM 33894 / BCRC 81048 / CCUG 64013 / CIP 107961 / Muc</strain>
    </source>
</reference>